<reference evidence="2 3" key="1">
    <citation type="submission" date="2023-07" db="EMBL/GenBank/DDBJ databases">
        <title>Sorghum-associated microbial communities from plants grown in Nebraska, USA.</title>
        <authorList>
            <person name="Schachtman D."/>
        </authorList>
    </citation>
    <scope>NUCLEOTIDE SEQUENCE [LARGE SCALE GENOMIC DNA]</scope>
    <source>
        <strain evidence="2 3">3262</strain>
    </source>
</reference>
<keyword evidence="3" id="KW-1185">Reference proteome</keyword>
<protein>
    <recommendedName>
        <fullName evidence="1">DUF4397 domain-containing protein</fullName>
    </recommendedName>
</protein>
<dbReference type="Proteomes" id="UP001247620">
    <property type="component" value="Unassembled WGS sequence"/>
</dbReference>
<dbReference type="PROSITE" id="PS51257">
    <property type="entry name" value="PROKAR_LIPOPROTEIN"/>
    <property type="match status" value="1"/>
</dbReference>
<dbReference type="InterPro" id="IPR025510">
    <property type="entry name" value="DUF4397"/>
</dbReference>
<dbReference type="Pfam" id="PF14344">
    <property type="entry name" value="DUF4397"/>
    <property type="match status" value="1"/>
</dbReference>
<comment type="caution">
    <text evidence="2">The sequence shown here is derived from an EMBL/GenBank/DDBJ whole genome shotgun (WGS) entry which is preliminary data.</text>
</comment>
<gene>
    <name evidence="2" type="ORF">J2W55_000334</name>
</gene>
<evidence type="ECO:0000313" key="2">
    <source>
        <dbReference type="EMBL" id="MDR6940506.1"/>
    </source>
</evidence>
<dbReference type="EMBL" id="JAVDUU010000001">
    <property type="protein sequence ID" value="MDR6940506.1"/>
    <property type="molecule type" value="Genomic_DNA"/>
</dbReference>
<accession>A0ABU1T545</accession>
<evidence type="ECO:0000313" key="3">
    <source>
        <dbReference type="Proteomes" id="UP001247620"/>
    </source>
</evidence>
<dbReference type="RefSeq" id="WP_310091224.1">
    <property type="nucleotide sequence ID" value="NZ_JAVDUU010000001.1"/>
</dbReference>
<sequence>MTTKNKSGLLVSLFMVTVAILLLPFISSCGKGANANASGLNTQLQIVNLSPDVQPLYLYLNFIRENASTYAYPSNSGYFFLSTLQPPMQLRTVTASPQNILTIDSTLKPNAKYTLFITGYRFGTDTSASINHSILSLDTVKLPSNGHGKIRFAHTSPSSPNLDLSANGTLAFGNQAFNKISKYIELPVGNYNFTISMHKTPAVVEYTLPNITIQDGRAYTIYTQGIVGRTDTVAFGAGVLTNNLLLKATQ</sequence>
<proteinExistence type="predicted"/>
<name>A0ABU1T545_9SPHI</name>
<evidence type="ECO:0000259" key="1">
    <source>
        <dbReference type="Pfam" id="PF14344"/>
    </source>
</evidence>
<organism evidence="2 3">
    <name type="scientific">Mucilaginibacter pocheonensis</name>
    <dbReference type="NCBI Taxonomy" id="398050"/>
    <lineage>
        <taxon>Bacteria</taxon>
        <taxon>Pseudomonadati</taxon>
        <taxon>Bacteroidota</taxon>
        <taxon>Sphingobacteriia</taxon>
        <taxon>Sphingobacteriales</taxon>
        <taxon>Sphingobacteriaceae</taxon>
        <taxon>Mucilaginibacter</taxon>
    </lineage>
</organism>
<feature type="domain" description="DUF4397" evidence="1">
    <location>
        <begin position="149"/>
        <end position="233"/>
    </location>
</feature>